<feature type="domain" description="PNPLA" evidence="5">
    <location>
        <begin position="103"/>
        <end position="297"/>
    </location>
</feature>
<evidence type="ECO:0000313" key="6">
    <source>
        <dbReference type="EMBL" id="KAJ8975132.1"/>
    </source>
</evidence>
<dbReference type="InterPro" id="IPR016035">
    <property type="entry name" value="Acyl_Trfase/lysoPLipase"/>
</dbReference>
<evidence type="ECO:0000256" key="1">
    <source>
        <dbReference type="ARBA" id="ARBA00022801"/>
    </source>
</evidence>
<evidence type="ECO:0000313" key="7">
    <source>
        <dbReference type="Proteomes" id="UP001162164"/>
    </source>
</evidence>
<dbReference type="PROSITE" id="PS51635">
    <property type="entry name" value="PNPLA"/>
    <property type="match status" value="1"/>
</dbReference>
<evidence type="ECO:0000256" key="4">
    <source>
        <dbReference type="PROSITE-ProRule" id="PRU01161"/>
    </source>
</evidence>
<dbReference type="CDD" id="cd07211">
    <property type="entry name" value="Pat_PNPLA8"/>
    <property type="match status" value="1"/>
</dbReference>
<accession>A0ABQ9JB33</accession>
<dbReference type="PANTHER" id="PTHR24185">
    <property type="entry name" value="CALCIUM-INDEPENDENT PHOSPHOLIPASE A2-GAMMA"/>
    <property type="match status" value="1"/>
</dbReference>
<dbReference type="InterPro" id="IPR002641">
    <property type="entry name" value="PNPLA_dom"/>
</dbReference>
<keyword evidence="1 4" id="KW-0378">Hydrolase</keyword>
<gene>
    <name evidence="6" type="ORF">NQ317_014202</name>
</gene>
<keyword evidence="2 4" id="KW-0442">Lipid degradation</keyword>
<dbReference type="Gene3D" id="3.40.1090.10">
    <property type="entry name" value="Cytosolic phospholipase A2 catalytic domain"/>
    <property type="match status" value="1"/>
</dbReference>
<dbReference type="EMBL" id="JAPWTJ010000869">
    <property type="protein sequence ID" value="KAJ8975132.1"/>
    <property type="molecule type" value="Genomic_DNA"/>
</dbReference>
<feature type="short sequence motif" description="GXSXG" evidence="4">
    <location>
        <begin position="139"/>
        <end position="143"/>
    </location>
</feature>
<sequence length="427" mass="48061">MAPTSHCLANMVLTNIASRTDHILHFLKESSSERLILQAIEDLISHVKEYPEVKNKAAKAGAVGFLLKIRSKQKNEIIQGALREALAILGYADPIPGRGIRILSIDGGGIRGLLVLEMLKKLEELTGKRVYQLFDFFCGVSTGAILSFSIGIHKHILDEISFGYEEISKEVFKQSSWRGTGSLVWNHSYYDTALWEKKLQQYLGSDTLISTARLPECPKLCAVSAVVNQARLSAFVFRNYSLPWKFQSQYLGKSDCAIWQAARASAAAPTYFEEFKLGNLLHQDGGILVNNPTAIAVHEVKLIWPNTPIQCVVSFGTGRTVPSPAQFTSGDDQKSVSSNTSWANKFYKILDSATDTEGVHTMLNDLLPDQVYYRFNPYLTEMVSMVETDSQKLELLKRDAIMYLRRNEDKFHEVAKVLMEKRHQYRK</sequence>
<protein>
    <recommendedName>
        <fullName evidence="5">PNPLA domain-containing protein</fullName>
    </recommendedName>
</protein>
<reference evidence="6" key="1">
    <citation type="journal article" date="2023" name="Insect Mol. Biol.">
        <title>Genome sequencing provides insights into the evolution of gene families encoding plant cell wall-degrading enzymes in longhorned beetles.</title>
        <authorList>
            <person name="Shin N.R."/>
            <person name="Okamura Y."/>
            <person name="Kirsch R."/>
            <person name="Pauchet Y."/>
        </authorList>
    </citation>
    <scope>NUCLEOTIDE SEQUENCE</scope>
    <source>
        <strain evidence="6">MMC_N1</strain>
    </source>
</reference>
<feature type="active site" description="Proton acceptor" evidence="4">
    <location>
        <position position="284"/>
    </location>
</feature>
<dbReference type="InterPro" id="IPR045217">
    <property type="entry name" value="PNPLA8-like"/>
</dbReference>
<proteinExistence type="predicted"/>
<feature type="short sequence motif" description="DGA/G" evidence="4">
    <location>
        <begin position="284"/>
        <end position="286"/>
    </location>
</feature>
<name>A0ABQ9JB33_9CUCU</name>
<evidence type="ECO:0000256" key="3">
    <source>
        <dbReference type="ARBA" id="ARBA00023098"/>
    </source>
</evidence>
<feature type="active site" description="Nucleophile" evidence="4">
    <location>
        <position position="141"/>
    </location>
</feature>
<dbReference type="SUPFAM" id="SSF52151">
    <property type="entry name" value="FabD/lysophospholipase-like"/>
    <property type="match status" value="1"/>
</dbReference>
<dbReference type="Proteomes" id="UP001162164">
    <property type="component" value="Unassembled WGS sequence"/>
</dbReference>
<dbReference type="Pfam" id="PF01734">
    <property type="entry name" value="Patatin"/>
    <property type="match status" value="1"/>
</dbReference>
<dbReference type="PANTHER" id="PTHR24185:SF1">
    <property type="entry name" value="CALCIUM-INDEPENDENT PHOSPHOLIPASE A2-GAMMA"/>
    <property type="match status" value="1"/>
</dbReference>
<comment type="caution">
    <text evidence="6">The sequence shown here is derived from an EMBL/GenBank/DDBJ whole genome shotgun (WGS) entry which is preliminary data.</text>
</comment>
<organism evidence="6 7">
    <name type="scientific">Molorchus minor</name>
    <dbReference type="NCBI Taxonomy" id="1323400"/>
    <lineage>
        <taxon>Eukaryota</taxon>
        <taxon>Metazoa</taxon>
        <taxon>Ecdysozoa</taxon>
        <taxon>Arthropoda</taxon>
        <taxon>Hexapoda</taxon>
        <taxon>Insecta</taxon>
        <taxon>Pterygota</taxon>
        <taxon>Neoptera</taxon>
        <taxon>Endopterygota</taxon>
        <taxon>Coleoptera</taxon>
        <taxon>Polyphaga</taxon>
        <taxon>Cucujiformia</taxon>
        <taxon>Chrysomeloidea</taxon>
        <taxon>Cerambycidae</taxon>
        <taxon>Lamiinae</taxon>
        <taxon>Monochamini</taxon>
        <taxon>Molorchus</taxon>
    </lineage>
</organism>
<keyword evidence="7" id="KW-1185">Reference proteome</keyword>
<keyword evidence="3 4" id="KW-0443">Lipid metabolism</keyword>
<evidence type="ECO:0000259" key="5">
    <source>
        <dbReference type="PROSITE" id="PS51635"/>
    </source>
</evidence>
<feature type="short sequence motif" description="GXGXXG" evidence="4">
    <location>
        <begin position="107"/>
        <end position="112"/>
    </location>
</feature>
<evidence type="ECO:0000256" key="2">
    <source>
        <dbReference type="ARBA" id="ARBA00022963"/>
    </source>
</evidence>